<dbReference type="SMART" id="SM00869">
    <property type="entry name" value="Autotransporter"/>
    <property type="match status" value="1"/>
</dbReference>
<name>C5ZV05_9HELI</name>
<gene>
    <name evidence="2" type="ORF">HCAN_0095</name>
</gene>
<accession>C5ZV05</accession>
<organism evidence="2 3">
    <name type="scientific">Helicobacter canadensis MIT 98-5491</name>
    <dbReference type="NCBI Taxonomy" id="537970"/>
    <lineage>
        <taxon>Bacteria</taxon>
        <taxon>Pseudomonadati</taxon>
        <taxon>Campylobacterota</taxon>
        <taxon>Epsilonproteobacteria</taxon>
        <taxon>Campylobacterales</taxon>
        <taxon>Helicobacteraceae</taxon>
        <taxon>Helicobacter</taxon>
    </lineage>
</organism>
<dbReference type="Gene3D" id="2.40.128.130">
    <property type="entry name" value="Autotransporter beta-domain"/>
    <property type="match status" value="1"/>
</dbReference>
<dbReference type="Proteomes" id="UP000007032">
    <property type="component" value="Chromosome"/>
</dbReference>
<reference evidence="2 3" key="1">
    <citation type="journal article" date="2009" name="J. Bacteriol.">
        <title>Genome sequence of the emerging pathogen Helicobacter canadensis.</title>
        <authorList>
            <person name="Loman N.J."/>
            <person name="Snyder L.A."/>
            <person name="Linton J.D."/>
            <person name="Langdon R."/>
            <person name="Lawson A.J."/>
            <person name="Weinstock G.M."/>
            <person name="Wren B.W."/>
            <person name="Pallen M.J."/>
        </authorList>
    </citation>
    <scope>NUCLEOTIDE SEQUENCE [LARGE SCALE GENOMIC DNA]</scope>
    <source>
        <strain evidence="2 3">MIT 98-5491</strain>
    </source>
</reference>
<keyword evidence="3" id="KW-1185">Reference proteome</keyword>
<dbReference type="AlphaFoldDB" id="C5ZV05"/>
<feature type="domain" description="Autotransporter" evidence="1">
    <location>
        <begin position="825"/>
        <end position="1104"/>
    </location>
</feature>
<dbReference type="eggNOG" id="COG4625">
    <property type="taxonomic scope" value="Bacteria"/>
</dbReference>
<dbReference type="Pfam" id="PF03797">
    <property type="entry name" value="Autotransporter"/>
    <property type="match status" value="1"/>
</dbReference>
<proteinExistence type="predicted"/>
<dbReference type="SUPFAM" id="SSF103515">
    <property type="entry name" value="Autotransporter"/>
    <property type="match status" value="1"/>
</dbReference>
<sequence length="1104" mass="123114">MKLYTKIFIFALSGGYLFGYDSILVESKQKPIFQLDFYNQGESSTFMGEAQVSPFTLTDEQKNEVKRAAQFLADILSVNATNNEPIALSVSTMQEANASAISYDILTNGNSALFAQLLYESLSLQEAKEDLSHIVINQDSQGNPIFLSSEDLKYLGTINIGTLDWYIAPHPSVLPINKNQGDTFSIFTHELFHAFGLGATISNGLNAIFASNLNAYTRHLVDYRGVYAQGGMQIVDDKFYESNRGIFLVDVGNDMWGDNFGGSLSNASGHAYFVGNNVSEVIKNARLGFDAFNGLPISGWENGSAEFSHIELDNSLMSHQSWSNYLYFMEAELALLQDLGYRFDRKLYFGDSIYENGIVWNSTHGFNDRDAQGWVLGSYNPSAYGVGLHIYGRENVITQNHNILSRGIAASGIRIDGSDNTLNLASGTKIHMLGDYSSGVLVAYGKNHTLNHNGEIIAEGKEGIGIHIDFGDNELGNNSEYRGSYMFANPNYEEIEFQDFLEAYRLNGALVSNLNLGNKSYTQGDLAAIYIADNAFVENINIQMGATIKGDIISLWNPNNSKLLQGYANQFFTTLNFENFQTRQSNPVNAFVLEGGIYGYNSFKVKVNGDLVLKDNAWVYDLYNNASLKLENSNASIKIKNHFENAANATLNAPINPQGKLNIQLGNSATLDGNLKFYMAKGFYGDKLQLDRENLFNTNSGNTTNISGKFATIAYDDSTNLSHTLEFHFDNLSDTIEITRDYMKFATNEGDKTLANALESLAFKTEATNPTSVLFEEIDFTRDTQAITRTLENLNATAYVNTAKASLDFQQRLNQDFLNDFRKDSNRLEWLVQVIPFGNYSYTKENGDFSAYRGYGGGIHTSAIKNFNDSWNMGLHFIANSSYLEFQNDLESNVKSKGGYAGVTTRYDLENFYLFGSLRVGYENNELNRAINVGSYTQNFSANFNTLVTSTFVGIGKDFIVSDALSFLPFGYIEYNILHTPNITEKQDSNLALRVKSKDYYSLGSFVGAKIEYHTNFYNSVFNLALLGGYYYFFNDELKGDASFKGDSNSAFYAQNVLNDKSSLRMQVKTGLSYQNGFFTNLSLQSDIKSRSDFYGKLEAGIRF</sequence>
<dbReference type="HOGENOM" id="CLU_009848_0_0_7"/>
<dbReference type="PROSITE" id="PS51208">
    <property type="entry name" value="AUTOTRANSPORTER"/>
    <property type="match status" value="1"/>
</dbReference>
<evidence type="ECO:0000313" key="3">
    <source>
        <dbReference type="Proteomes" id="UP000007032"/>
    </source>
</evidence>
<evidence type="ECO:0000313" key="2">
    <source>
        <dbReference type="EMBL" id="EES88819.1"/>
    </source>
</evidence>
<dbReference type="EMBL" id="CM000776">
    <property type="protein sequence ID" value="EES88819.1"/>
    <property type="molecule type" value="Genomic_DNA"/>
</dbReference>
<dbReference type="RefSeq" id="WP_006656677.1">
    <property type="nucleotide sequence ID" value="NZ_CM000776.2"/>
</dbReference>
<protein>
    <submittedName>
        <fullName evidence="2">Predicted autotransporter</fullName>
    </submittedName>
</protein>
<evidence type="ECO:0000259" key="1">
    <source>
        <dbReference type="PROSITE" id="PS51208"/>
    </source>
</evidence>
<dbReference type="InterPro" id="IPR005546">
    <property type="entry name" value="Autotransporte_beta"/>
</dbReference>
<dbReference type="InterPro" id="IPR036709">
    <property type="entry name" value="Autotransporte_beta_dom_sf"/>
</dbReference>